<keyword evidence="3" id="KW-1185">Reference proteome</keyword>
<dbReference type="Proteomes" id="UP000054279">
    <property type="component" value="Unassembled WGS sequence"/>
</dbReference>
<evidence type="ECO:0000256" key="1">
    <source>
        <dbReference type="SAM" id="MobiDB-lite"/>
    </source>
</evidence>
<proteinExistence type="predicted"/>
<name>A0A0C9VKH1_SPHS4</name>
<evidence type="ECO:0000313" key="3">
    <source>
        <dbReference type="Proteomes" id="UP000054279"/>
    </source>
</evidence>
<sequence>MLLPHGNGPPSSTRSCARSSCGDVTPPESCVNILHRVTASQIRVWIALVGRVYCRLGTSSPSFPEDNFPPPKPASTLNAPPTSSSSLCPMQARPRKGLHNAEFAMGHYAEAAWRWYARAVEHGNTDALDGLAALSGGWDDAGGDGEEAVDEGWGGVRPDVATAESVSATGISPFAISPPSNSTTAIPSATTIITTLPPLRSCKHPPPGLRLKLRCTSRPRLRTATIQSHSPAIHQLWYAS</sequence>
<gene>
    <name evidence="2" type="ORF">M422DRAFT_781499</name>
</gene>
<organism evidence="2 3">
    <name type="scientific">Sphaerobolus stellatus (strain SS14)</name>
    <dbReference type="NCBI Taxonomy" id="990650"/>
    <lineage>
        <taxon>Eukaryota</taxon>
        <taxon>Fungi</taxon>
        <taxon>Dikarya</taxon>
        <taxon>Basidiomycota</taxon>
        <taxon>Agaricomycotina</taxon>
        <taxon>Agaricomycetes</taxon>
        <taxon>Phallomycetidae</taxon>
        <taxon>Geastrales</taxon>
        <taxon>Sphaerobolaceae</taxon>
        <taxon>Sphaerobolus</taxon>
    </lineage>
</organism>
<accession>A0A0C9VKH1</accession>
<dbReference type="EMBL" id="KN837162">
    <property type="protein sequence ID" value="KIJ38245.1"/>
    <property type="molecule type" value="Genomic_DNA"/>
</dbReference>
<evidence type="ECO:0000313" key="2">
    <source>
        <dbReference type="EMBL" id="KIJ38245.1"/>
    </source>
</evidence>
<dbReference type="AlphaFoldDB" id="A0A0C9VKH1"/>
<protein>
    <submittedName>
        <fullName evidence="2">Uncharacterized protein</fullName>
    </submittedName>
</protein>
<dbReference type="HOGENOM" id="CLU_1157021_0_0_1"/>
<feature type="compositionally biased region" description="Polar residues" evidence="1">
    <location>
        <begin position="75"/>
        <end position="88"/>
    </location>
</feature>
<feature type="region of interest" description="Disordered" evidence="1">
    <location>
        <begin position="62"/>
        <end position="92"/>
    </location>
</feature>
<reference evidence="2 3" key="1">
    <citation type="submission" date="2014-06" db="EMBL/GenBank/DDBJ databases">
        <title>Evolutionary Origins and Diversification of the Mycorrhizal Mutualists.</title>
        <authorList>
            <consortium name="DOE Joint Genome Institute"/>
            <consortium name="Mycorrhizal Genomics Consortium"/>
            <person name="Kohler A."/>
            <person name="Kuo A."/>
            <person name="Nagy L.G."/>
            <person name="Floudas D."/>
            <person name="Copeland A."/>
            <person name="Barry K.W."/>
            <person name="Cichocki N."/>
            <person name="Veneault-Fourrey C."/>
            <person name="LaButti K."/>
            <person name="Lindquist E.A."/>
            <person name="Lipzen A."/>
            <person name="Lundell T."/>
            <person name="Morin E."/>
            <person name="Murat C."/>
            <person name="Riley R."/>
            <person name="Ohm R."/>
            <person name="Sun H."/>
            <person name="Tunlid A."/>
            <person name="Henrissat B."/>
            <person name="Grigoriev I.V."/>
            <person name="Hibbett D.S."/>
            <person name="Martin F."/>
        </authorList>
    </citation>
    <scope>NUCLEOTIDE SEQUENCE [LARGE SCALE GENOMIC DNA]</scope>
    <source>
        <strain evidence="2 3">SS14</strain>
    </source>
</reference>